<sequence>MKETVRSWVLDIVAFVLGSALVAAGLVLFTIPNDIAPGGVSGLATALASLSPVSVGIWTLLLNIPLIILAWWKLGFRPLAKTIVTTLLLSGFIELFLRILPPYSNNILLASVLGGVLCGVGMGIIFVRGATTGGTDLISLLLNRAFPNLSVGSLLLIVDAMVVVFAVFVFRNIEVALYSIVTIFVTSRTIDAIMQGVDHAKVIYIVTERGDDILALLAEELGRGVTVLQGRGGYTRRDKHVLMLVVRRNSFSQTLKAIKQIDKQAFIFVTDATEVHGEGFKPME</sequence>
<dbReference type="PANTHER" id="PTHR33545">
    <property type="entry name" value="UPF0750 MEMBRANE PROTEIN YITT-RELATED"/>
    <property type="match status" value="1"/>
</dbReference>
<feature type="transmembrane region" description="Helical" evidence="6">
    <location>
        <begin position="51"/>
        <end position="72"/>
    </location>
</feature>
<evidence type="ECO:0000259" key="7">
    <source>
        <dbReference type="Pfam" id="PF10035"/>
    </source>
</evidence>
<dbReference type="PIRSF" id="PIRSF006483">
    <property type="entry name" value="Membrane_protein_YitT"/>
    <property type="match status" value="1"/>
</dbReference>
<reference evidence="8" key="1">
    <citation type="submission" date="2019-08" db="EMBL/GenBank/DDBJ databases">
        <authorList>
            <person name="Kucharzyk K."/>
            <person name="Murdoch R.W."/>
            <person name="Higgins S."/>
            <person name="Loffler F."/>
        </authorList>
    </citation>
    <scope>NUCLEOTIDE SEQUENCE</scope>
</reference>
<comment type="subcellular location">
    <subcellularLocation>
        <location evidence="1">Cell membrane</location>
        <topology evidence="1">Multi-pass membrane protein</topology>
    </subcellularLocation>
</comment>
<gene>
    <name evidence="8" type="ORF">SDC9_154593</name>
</gene>
<feature type="domain" description="DUF2179" evidence="7">
    <location>
        <begin position="223"/>
        <end position="277"/>
    </location>
</feature>
<dbReference type="InterPro" id="IPR019264">
    <property type="entry name" value="DUF2179"/>
</dbReference>
<feature type="transmembrane region" description="Helical" evidence="6">
    <location>
        <begin position="12"/>
        <end position="31"/>
    </location>
</feature>
<keyword evidence="5 6" id="KW-0472">Membrane</keyword>
<proteinExistence type="predicted"/>
<feature type="transmembrane region" description="Helical" evidence="6">
    <location>
        <begin position="79"/>
        <end position="101"/>
    </location>
</feature>
<dbReference type="InterPro" id="IPR003740">
    <property type="entry name" value="YitT"/>
</dbReference>
<dbReference type="Pfam" id="PF10035">
    <property type="entry name" value="DUF2179"/>
    <property type="match status" value="1"/>
</dbReference>
<evidence type="ECO:0000256" key="5">
    <source>
        <dbReference type="ARBA" id="ARBA00023136"/>
    </source>
</evidence>
<keyword evidence="4 6" id="KW-1133">Transmembrane helix</keyword>
<dbReference type="EMBL" id="VSSQ01053286">
    <property type="protein sequence ID" value="MPN07327.1"/>
    <property type="molecule type" value="Genomic_DNA"/>
</dbReference>
<dbReference type="AlphaFoldDB" id="A0A645EZG5"/>
<dbReference type="GO" id="GO:0005886">
    <property type="term" value="C:plasma membrane"/>
    <property type="evidence" value="ECO:0007669"/>
    <property type="project" value="UniProtKB-SubCell"/>
</dbReference>
<feature type="transmembrane region" description="Helical" evidence="6">
    <location>
        <begin position="148"/>
        <end position="170"/>
    </location>
</feature>
<protein>
    <recommendedName>
        <fullName evidence="7">DUF2179 domain-containing protein</fullName>
    </recommendedName>
</protein>
<dbReference type="PANTHER" id="PTHR33545:SF9">
    <property type="entry name" value="UPF0750 MEMBRANE PROTEIN YITE"/>
    <property type="match status" value="1"/>
</dbReference>
<evidence type="ECO:0000256" key="4">
    <source>
        <dbReference type="ARBA" id="ARBA00022989"/>
    </source>
</evidence>
<feature type="transmembrane region" description="Helical" evidence="6">
    <location>
        <begin position="107"/>
        <end position="127"/>
    </location>
</feature>
<keyword evidence="2" id="KW-1003">Cell membrane</keyword>
<evidence type="ECO:0000313" key="8">
    <source>
        <dbReference type="EMBL" id="MPN07327.1"/>
    </source>
</evidence>
<organism evidence="8">
    <name type="scientific">bioreactor metagenome</name>
    <dbReference type="NCBI Taxonomy" id="1076179"/>
    <lineage>
        <taxon>unclassified sequences</taxon>
        <taxon>metagenomes</taxon>
        <taxon>ecological metagenomes</taxon>
    </lineage>
</organism>
<dbReference type="InterPro" id="IPR015867">
    <property type="entry name" value="N-reg_PII/ATP_PRibTrfase_C"/>
</dbReference>
<dbReference type="Pfam" id="PF02588">
    <property type="entry name" value="YitT_membrane"/>
    <property type="match status" value="1"/>
</dbReference>
<dbReference type="InterPro" id="IPR051461">
    <property type="entry name" value="UPF0750_membrane"/>
</dbReference>
<evidence type="ECO:0000256" key="3">
    <source>
        <dbReference type="ARBA" id="ARBA00022692"/>
    </source>
</evidence>
<evidence type="ECO:0000256" key="1">
    <source>
        <dbReference type="ARBA" id="ARBA00004651"/>
    </source>
</evidence>
<dbReference type="CDD" id="cd16380">
    <property type="entry name" value="YitT_C"/>
    <property type="match status" value="1"/>
</dbReference>
<evidence type="ECO:0000256" key="6">
    <source>
        <dbReference type="SAM" id="Phobius"/>
    </source>
</evidence>
<name>A0A645EZG5_9ZZZZ</name>
<accession>A0A645EZG5</accession>
<keyword evidence="3 6" id="KW-0812">Transmembrane</keyword>
<evidence type="ECO:0000256" key="2">
    <source>
        <dbReference type="ARBA" id="ARBA00022475"/>
    </source>
</evidence>
<comment type="caution">
    <text evidence="8">The sequence shown here is derived from an EMBL/GenBank/DDBJ whole genome shotgun (WGS) entry which is preliminary data.</text>
</comment>
<dbReference type="Gene3D" id="3.30.70.120">
    <property type="match status" value="1"/>
</dbReference>